<organism evidence="3 4">
    <name type="scientific">Thalassotalea loyana</name>
    <dbReference type="NCBI Taxonomy" id="280483"/>
    <lineage>
        <taxon>Bacteria</taxon>
        <taxon>Pseudomonadati</taxon>
        <taxon>Pseudomonadota</taxon>
        <taxon>Gammaproteobacteria</taxon>
        <taxon>Alteromonadales</taxon>
        <taxon>Colwelliaceae</taxon>
        <taxon>Thalassotalea</taxon>
    </lineage>
</organism>
<dbReference type="PANTHER" id="PTHR33121">
    <property type="entry name" value="CYCLIC DI-GMP PHOSPHODIESTERASE PDEF"/>
    <property type="match status" value="1"/>
</dbReference>
<proteinExistence type="predicted"/>
<dbReference type="InterPro" id="IPR035919">
    <property type="entry name" value="EAL_sf"/>
</dbReference>
<evidence type="ECO:0000313" key="3">
    <source>
        <dbReference type="EMBL" id="GLX86321.1"/>
    </source>
</evidence>
<dbReference type="InterPro" id="IPR001633">
    <property type="entry name" value="EAL_dom"/>
</dbReference>
<dbReference type="CDD" id="cd01948">
    <property type="entry name" value="EAL"/>
    <property type="match status" value="1"/>
</dbReference>
<keyword evidence="4" id="KW-1185">Reference proteome</keyword>
<feature type="transmembrane region" description="Helical" evidence="1">
    <location>
        <begin position="373"/>
        <end position="394"/>
    </location>
</feature>
<name>A0ABQ6HE03_9GAMM</name>
<feature type="transmembrane region" description="Helical" evidence="1">
    <location>
        <begin position="193"/>
        <end position="215"/>
    </location>
</feature>
<evidence type="ECO:0000313" key="4">
    <source>
        <dbReference type="Proteomes" id="UP001157134"/>
    </source>
</evidence>
<dbReference type="Gene3D" id="3.20.20.450">
    <property type="entry name" value="EAL domain"/>
    <property type="match status" value="1"/>
</dbReference>
<keyword evidence="1" id="KW-1133">Transmembrane helix</keyword>
<evidence type="ECO:0000259" key="2">
    <source>
        <dbReference type="PROSITE" id="PS50883"/>
    </source>
</evidence>
<dbReference type="Gene3D" id="3.30.70.270">
    <property type="match status" value="1"/>
</dbReference>
<evidence type="ECO:0000256" key="1">
    <source>
        <dbReference type="SAM" id="Phobius"/>
    </source>
</evidence>
<dbReference type="SUPFAM" id="SSF141868">
    <property type="entry name" value="EAL domain-like"/>
    <property type="match status" value="1"/>
</dbReference>
<feature type="domain" description="EAL" evidence="2">
    <location>
        <begin position="585"/>
        <end position="839"/>
    </location>
</feature>
<dbReference type="InterPro" id="IPR029787">
    <property type="entry name" value="Nucleotide_cyclase"/>
</dbReference>
<dbReference type="SMART" id="SM00052">
    <property type="entry name" value="EAL"/>
    <property type="match status" value="1"/>
</dbReference>
<feature type="transmembrane region" description="Helical" evidence="1">
    <location>
        <begin position="222"/>
        <end position="247"/>
    </location>
</feature>
<feature type="transmembrane region" description="Helical" evidence="1">
    <location>
        <begin position="345"/>
        <end position="367"/>
    </location>
</feature>
<feature type="transmembrane region" description="Helical" evidence="1">
    <location>
        <begin position="259"/>
        <end position="278"/>
    </location>
</feature>
<dbReference type="Pfam" id="PF07695">
    <property type="entry name" value="7TMR-DISM_7TM"/>
    <property type="match status" value="1"/>
</dbReference>
<sequence>MIYNPRLSKYSKALFVIFFLSITYFVLQSAIQYLHKYTQQTIAIQDNITVNYRYFIDKKQTVNAETVLDFQQQFIPESANKIPYQLADQTYWVIAALLNNSNRSDDLILHIDNAMLDILEIYEIDQFMNISKVFDLSGVTNDEQLQTFPHYSFQLNAYQDKTLLLKLKTYGPPEIPLNLYKTPEFNSNVSSSIGLYGAFVGCIILMALYNLVLFLSIKDKVYLAYLAYLFSTFLTVTSLNGFGYLLFTYETQQWIQSHIIQINMVIIVSLLMFTCYFLQYDIEESWVYKTSKILCFTLISVGFGLSFTGMIFQAKIFFTIQPFFYLYAIIIIFKKLTTTFTWARFYFVSWLPLLTGAAIQPLALLNIIDSTFWTNHAFLLGVMFETVFMAFALGERMRMSEQQKIATLTYHEDTKILKSLNLENKIKQLKAQGHNKFTVLAIEPEQISTVSLYIENYEVNDLYKSIQQGLNSLFLYNDKVENLISDNQKLCVDETGTIYLLFTEQQEDELVVFIESILRKFKEIYRVKNVNFPLGASIGVAINNDLEIKTENLMQHAKLAIEQAKRAQLPWMLYQPESHKKDAYLLDLAAEMITAFNNNEFELLHQPQVDLKTLKVCGSEVFIRWTKPDGTIVPNSVLIPLACDIGLMKSISQWVFKQALKQQIEIIETGYHSHLISINMTKQDLADPEFYHFVSDYISQTDVPPENIALELTNPSELIANRQIVTNMKNLNALGMVLSVDDFGEGDSNISHISRLPCQELKLDNHLIESLLNLPKQRQIIKGTIQIAKSLGIEVVAEGIKNQEEEMQLRELGCDIGQGYFYAPAMVLSQYLQWLEENRLGLNR</sequence>
<dbReference type="InterPro" id="IPR011622">
    <property type="entry name" value="7TMR_DISM_rcpt_extracell_dom2"/>
</dbReference>
<protein>
    <recommendedName>
        <fullName evidence="2">EAL domain-containing protein</fullName>
    </recommendedName>
</protein>
<feature type="transmembrane region" description="Helical" evidence="1">
    <location>
        <begin position="290"/>
        <end position="310"/>
    </location>
</feature>
<dbReference type="InterPro" id="IPR011623">
    <property type="entry name" value="7TMR_DISM_rcpt_extracell_dom1"/>
</dbReference>
<dbReference type="SUPFAM" id="SSF55073">
    <property type="entry name" value="Nucleotide cyclase"/>
    <property type="match status" value="1"/>
</dbReference>
<dbReference type="EMBL" id="BSSV01000006">
    <property type="protein sequence ID" value="GLX86321.1"/>
    <property type="molecule type" value="Genomic_DNA"/>
</dbReference>
<dbReference type="InterPro" id="IPR043128">
    <property type="entry name" value="Rev_trsase/Diguanyl_cyclase"/>
</dbReference>
<comment type="caution">
    <text evidence="3">The sequence shown here is derived from an EMBL/GenBank/DDBJ whole genome shotgun (WGS) entry which is preliminary data.</text>
</comment>
<keyword evidence="1" id="KW-0812">Transmembrane</keyword>
<keyword evidence="1" id="KW-0472">Membrane</keyword>
<dbReference type="InterPro" id="IPR050706">
    <property type="entry name" value="Cyclic-di-GMP_PDE-like"/>
</dbReference>
<dbReference type="RefSeq" id="WP_284299235.1">
    <property type="nucleotide sequence ID" value="NZ_BSSV01000006.1"/>
</dbReference>
<dbReference type="Proteomes" id="UP001157134">
    <property type="component" value="Unassembled WGS sequence"/>
</dbReference>
<dbReference type="PROSITE" id="PS50883">
    <property type="entry name" value="EAL"/>
    <property type="match status" value="1"/>
</dbReference>
<reference evidence="3 4" key="1">
    <citation type="submission" date="2023-03" db="EMBL/GenBank/DDBJ databases">
        <title>Thalassotalea loyana LMG 22536T draft genome sequence.</title>
        <authorList>
            <person name="Sawabe T."/>
        </authorList>
    </citation>
    <scope>NUCLEOTIDE SEQUENCE [LARGE SCALE GENOMIC DNA]</scope>
    <source>
        <strain evidence="3 4">LMG 22536</strain>
    </source>
</reference>
<dbReference type="Gene3D" id="2.60.40.2380">
    <property type="match status" value="1"/>
</dbReference>
<accession>A0ABQ6HE03</accession>
<dbReference type="PANTHER" id="PTHR33121:SF70">
    <property type="entry name" value="SIGNALING PROTEIN YKOW"/>
    <property type="match status" value="1"/>
</dbReference>
<feature type="transmembrane region" description="Helical" evidence="1">
    <location>
        <begin position="316"/>
        <end position="333"/>
    </location>
</feature>
<gene>
    <name evidence="3" type="ORF">tloyanaT_25740</name>
</gene>
<feature type="transmembrane region" description="Helical" evidence="1">
    <location>
        <begin position="12"/>
        <end position="31"/>
    </location>
</feature>
<dbReference type="Pfam" id="PF07696">
    <property type="entry name" value="7TMR-DISMED2"/>
    <property type="match status" value="1"/>
</dbReference>
<dbReference type="Pfam" id="PF00563">
    <property type="entry name" value="EAL"/>
    <property type="match status" value="1"/>
</dbReference>